<reference evidence="2 3" key="1">
    <citation type="submission" date="2024-04" db="EMBL/GenBank/DDBJ databases">
        <authorList>
            <person name="Rising A."/>
            <person name="Reimegard J."/>
            <person name="Sonavane S."/>
            <person name="Akerstrom W."/>
            <person name="Nylinder S."/>
            <person name="Hedman E."/>
            <person name="Kallberg Y."/>
        </authorList>
    </citation>
    <scope>NUCLEOTIDE SEQUENCE [LARGE SCALE GENOMIC DNA]</scope>
</reference>
<sequence>MKVFIWLLFLMIEGSTAFMCNDLACDDSPLEELARLEFRPKKSELLRLCPSILDFFNCYFKGVKKCLGTDVSEIAESGDGIASVIAESLLKARSLAVTMCDKESTLRKDYLANVECFDRLVEERSDACRENSATYAEAFLRQRHNLKEENVDWEELDCLERVYGLACFTEQIEITCGEVARKTFLTILEKVKDAAFTECELEHSLSLKRSFFEYLELGGAKSELYWYVFETFRRR</sequence>
<comment type="caution">
    <text evidence="2">The sequence shown here is derived from an EMBL/GenBank/DDBJ whole genome shotgun (WGS) entry which is preliminary data.</text>
</comment>
<dbReference type="EMBL" id="CAXIEN010000046">
    <property type="protein sequence ID" value="CAL1270101.1"/>
    <property type="molecule type" value="Genomic_DNA"/>
</dbReference>
<dbReference type="AlphaFoldDB" id="A0AAV1ZGD2"/>
<proteinExistence type="predicted"/>
<evidence type="ECO:0000256" key="1">
    <source>
        <dbReference type="SAM" id="SignalP"/>
    </source>
</evidence>
<accession>A0AAV1ZGD2</accession>
<feature type="chain" id="PRO_5043920512" description="Secreted protein" evidence="1">
    <location>
        <begin position="18"/>
        <end position="235"/>
    </location>
</feature>
<gene>
    <name evidence="2" type="ORF">LARSCL_LOCUS5107</name>
</gene>
<name>A0AAV1ZGD2_9ARAC</name>
<evidence type="ECO:0000313" key="3">
    <source>
        <dbReference type="Proteomes" id="UP001497382"/>
    </source>
</evidence>
<keyword evidence="1" id="KW-0732">Signal</keyword>
<organism evidence="2 3">
    <name type="scientific">Larinioides sclopetarius</name>
    <dbReference type="NCBI Taxonomy" id="280406"/>
    <lineage>
        <taxon>Eukaryota</taxon>
        <taxon>Metazoa</taxon>
        <taxon>Ecdysozoa</taxon>
        <taxon>Arthropoda</taxon>
        <taxon>Chelicerata</taxon>
        <taxon>Arachnida</taxon>
        <taxon>Araneae</taxon>
        <taxon>Araneomorphae</taxon>
        <taxon>Entelegynae</taxon>
        <taxon>Araneoidea</taxon>
        <taxon>Araneidae</taxon>
        <taxon>Larinioides</taxon>
    </lineage>
</organism>
<evidence type="ECO:0008006" key="4">
    <source>
        <dbReference type="Google" id="ProtNLM"/>
    </source>
</evidence>
<feature type="signal peptide" evidence="1">
    <location>
        <begin position="1"/>
        <end position="17"/>
    </location>
</feature>
<protein>
    <recommendedName>
        <fullName evidence="4">Secreted protein</fullName>
    </recommendedName>
</protein>
<dbReference type="Proteomes" id="UP001497382">
    <property type="component" value="Unassembled WGS sequence"/>
</dbReference>
<evidence type="ECO:0000313" key="2">
    <source>
        <dbReference type="EMBL" id="CAL1270101.1"/>
    </source>
</evidence>
<keyword evidence="3" id="KW-1185">Reference proteome</keyword>